<dbReference type="Proteomes" id="UP000001511">
    <property type="component" value="Chromosome"/>
</dbReference>
<dbReference type="AlphaFoldDB" id="D7DWA5"/>
<name>D7DWA5_NOSA0</name>
<dbReference type="RefSeq" id="WP_013191039.1">
    <property type="nucleotide sequence ID" value="NC_014248.1"/>
</dbReference>
<accession>D7DWA5</accession>
<gene>
    <name evidence="1" type="ordered locus">Aazo_1933</name>
</gene>
<evidence type="ECO:0000313" key="1">
    <source>
        <dbReference type="EMBL" id="ADI64022.1"/>
    </source>
</evidence>
<dbReference type="KEGG" id="naz:Aazo_1933"/>
<dbReference type="STRING" id="551115.Aazo_1933"/>
<sequence length="45" mass="5550">MEFTHILTENLRKKTSNFITSNIIMYEMLIHHQQIKNYRSLFVHK</sequence>
<protein>
    <submittedName>
        <fullName evidence="1">Uncharacterized protein</fullName>
    </submittedName>
</protein>
<evidence type="ECO:0000313" key="2">
    <source>
        <dbReference type="Proteomes" id="UP000001511"/>
    </source>
</evidence>
<dbReference type="HOGENOM" id="CLU_3202693_0_0_3"/>
<dbReference type="EMBL" id="CP002059">
    <property type="protein sequence ID" value="ADI64022.1"/>
    <property type="molecule type" value="Genomic_DNA"/>
</dbReference>
<reference evidence="1 2" key="1">
    <citation type="journal article" date="2010" name="PLoS ONE">
        <title>Genome erosion in a nitrogen-fixing vertically transmitted endosymbiotic multicellular cyanobacterium.</title>
        <authorList>
            <person name="Ran L."/>
            <person name="Larsson J."/>
            <person name="Vigil-Stenman T."/>
            <person name="Nylander J.A."/>
            <person name="Ininbergs K."/>
            <person name="Zheng W.W."/>
            <person name="Lapidus A."/>
            <person name="Lowry S."/>
            <person name="Haselkorn R."/>
            <person name="Bergman B."/>
        </authorList>
    </citation>
    <scope>NUCLEOTIDE SEQUENCE [LARGE SCALE GENOMIC DNA]</scope>
    <source>
        <strain evidence="1 2">0708</strain>
    </source>
</reference>
<organism evidence="1 2">
    <name type="scientific">Nostoc azollae (strain 0708)</name>
    <name type="common">Anabaena azollae (strain 0708)</name>
    <dbReference type="NCBI Taxonomy" id="551115"/>
    <lineage>
        <taxon>Bacteria</taxon>
        <taxon>Bacillati</taxon>
        <taxon>Cyanobacteriota</taxon>
        <taxon>Cyanophyceae</taxon>
        <taxon>Nostocales</taxon>
        <taxon>Nostocaceae</taxon>
        <taxon>Trichormus</taxon>
    </lineage>
</organism>
<proteinExistence type="predicted"/>
<keyword evidence="2" id="KW-1185">Reference proteome</keyword>